<dbReference type="Proteomes" id="UP000027195">
    <property type="component" value="Unassembled WGS sequence"/>
</dbReference>
<evidence type="ECO:0000313" key="3">
    <source>
        <dbReference type="EMBL" id="KDQ15517.1"/>
    </source>
</evidence>
<evidence type="ECO:0000313" key="4">
    <source>
        <dbReference type="Proteomes" id="UP000027195"/>
    </source>
</evidence>
<dbReference type="InParanoid" id="A0A067MUG6"/>
<feature type="compositionally biased region" description="Polar residues" evidence="1">
    <location>
        <begin position="26"/>
        <end position="39"/>
    </location>
</feature>
<gene>
    <name evidence="3" type="ORF">BOTBODRAFT_293846</name>
</gene>
<feature type="compositionally biased region" description="Basic and acidic residues" evidence="1">
    <location>
        <begin position="191"/>
        <end position="209"/>
    </location>
</feature>
<feature type="transmembrane region" description="Helical" evidence="2">
    <location>
        <begin position="497"/>
        <end position="517"/>
    </location>
</feature>
<keyword evidence="2" id="KW-1133">Transmembrane helix</keyword>
<keyword evidence="2" id="KW-0812">Transmembrane</keyword>
<keyword evidence="2" id="KW-0472">Membrane</keyword>
<feature type="compositionally biased region" description="Polar residues" evidence="1">
    <location>
        <begin position="68"/>
        <end position="79"/>
    </location>
</feature>
<organism evidence="3 4">
    <name type="scientific">Botryobasidium botryosum (strain FD-172 SS1)</name>
    <dbReference type="NCBI Taxonomy" id="930990"/>
    <lineage>
        <taxon>Eukaryota</taxon>
        <taxon>Fungi</taxon>
        <taxon>Dikarya</taxon>
        <taxon>Basidiomycota</taxon>
        <taxon>Agaricomycotina</taxon>
        <taxon>Agaricomycetes</taxon>
        <taxon>Cantharellales</taxon>
        <taxon>Botryobasidiaceae</taxon>
        <taxon>Botryobasidium</taxon>
    </lineage>
</organism>
<feature type="transmembrane region" description="Helical" evidence="2">
    <location>
        <begin position="469"/>
        <end position="488"/>
    </location>
</feature>
<proteinExistence type="predicted"/>
<dbReference type="EMBL" id="KL198032">
    <property type="protein sequence ID" value="KDQ15517.1"/>
    <property type="molecule type" value="Genomic_DNA"/>
</dbReference>
<feature type="transmembrane region" description="Helical" evidence="2">
    <location>
        <begin position="537"/>
        <end position="558"/>
    </location>
</feature>
<keyword evidence="4" id="KW-1185">Reference proteome</keyword>
<name>A0A067MUG6_BOTB1</name>
<dbReference type="AlphaFoldDB" id="A0A067MUG6"/>
<protein>
    <submittedName>
        <fullName evidence="3">Uncharacterized protein</fullName>
    </submittedName>
</protein>
<reference evidence="4" key="1">
    <citation type="journal article" date="2014" name="Proc. Natl. Acad. Sci. U.S.A.">
        <title>Extensive sampling of basidiomycete genomes demonstrates inadequacy of the white-rot/brown-rot paradigm for wood decay fungi.</title>
        <authorList>
            <person name="Riley R."/>
            <person name="Salamov A.A."/>
            <person name="Brown D.W."/>
            <person name="Nagy L.G."/>
            <person name="Floudas D."/>
            <person name="Held B.W."/>
            <person name="Levasseur A."/>
            <person name="Lombard V."/>
            <person name="Morin E."/>
            <person name="Otillar R."/>
            <person name="Lindquist E.A."/>
            <person name="Sun H."/>
            <person name="LaButti K.M."/>
            <person name="Schmutz J."/>
            <person name="Jabbour D."/>
            <person name="Luo H."/>
            <person name="Baker S.E."/>
            <person name="Pisabarro A.G."/>
            <person name="Walton J.D."/>
            <person name="Blanchette R.A."/>
            <person name="Henrissat B."/>
            <person name="Martin F."/>
            <person name="Cullen D."/>
            <person name="Hibbett D.S."/>
            <person name="Grigoriev I.V."/>
        </authorList>
    </citation>
    <scope>NUCLEOTIDE SEQUENCE [LARGE SCALE GENOMIC DNA]</scope>
    <source>
        <strain evidence="4">FD-172 SS1</strain>
    </source>
</reference>
<dbReference type="STRING" id="930990.A0A067MUG6"/>
<accession>A0A067MUG6</accession>
<feature type="compositionally biased region" description="Low complexity" evidence="1">
    <location>
        <begin position="40"/>
        <end position="60"/>
    </location>
</feature>
<dbReference type="HOGENOM" id="CLU_478154_0_0_1"/>
<evidence type="ECO:0000256" key="1">
    <source>
        <dbReference type="SAM" id="MobiDB-lite"/>
    </source>
</evidence>
<evidence type="ECO:0000256" key="2">
    <source>
        <dbReference type="SAM" id="Phobius"/>
    </source>
</evidence>
<dbReference type="OrthoDB" id="3245306at2759"/>
<feature type="region of interest" description="Disordered" evidence="1">
    <location>
        <begin position="23"/>
        <end position="79"/>
    </location>
</feature>
<sequence>MASLFLEKMKQFRTRVNSILRRHSTFSHSSAPQTHSSPQSSSVDKYSPPSTSSSNPAPVSLPYCPPNASANGDPSYSTQHTIAPLTQEINDSIQGFQRVGFTPTTAHFRSASDSYLPQRSPPLSRIISSKGSIHGRERHSIHVANRHTVGYVPEDFEDQSPLTERDERNESPQSNLEELPNPFRVPSSRLETNDVREDENSQSRSSHYDEDSESVSYPSIVHAPAESPYSGRPQDSHDSLRPPDTPSWRTYQLPDGASYWTKSQLHLVSDIAPNELELPPEEDLPPGTERWIRSLHNHSSLGEICYVDHATRKMLSSGQAREDSWTLEEKLASELQYWRFIEKHPAHAPLLPSATDEVLEMLAWSYAEHLLITSQDHLPPFEKDESRELSALIRCLDLEAPNTLLKNSIIAKLHIRITLWRQVRHDPSTMQSWHNAVISLLHMAIPGLYDHANTTKKDIKHLSTPSFRASLGILAALLLDVSVSCLNLPQIKSTAKIAAEIAAICAAASILASILSLRHHGRVDCEPYSSRHILQSLPFAFLLWAILSLLFGLIFYASRTQPLRLGVMAI</sequence>
<feature type="region of interest" description="Disordered" evidence="1">
    <location>
        <begin position="142"/>
        <end position="252"/>
    </location>
</feature>